<sequence length="643" mass="71041">MMPNTTRKRKHSSIDSDSNSAKRPVTDGSHKRMSPRLPQSPLKMSVKHQEKENCPSPQRSPAPSPLKIALKRGSPFEPAVVTASFYGKRKPLYLTPLERKMLNETKSPPRLTTVDPYGMPTAAEKKRKKIKSTKAKKVATVHGMKTGIKGNTNSKSSLINSSKPRAPTSTEQVELKKGITLTFGGLKPKPKIFIGAAFFITGKKNTSMYKKSAPKSTKPALSFEKTKAMVPASEGKQEKVQKAPSPQRCAVVVNKLQEEPDSPPCVQDVPKSPESPEALSPRAIAEKYGMTKEVRIVLNRSPSPTRPASPERNTQEDFITDAGSDAVFDLGDISPLKGISSPVKESSADTVESSAVYPIFGSASKRPQRKADLASPVNCSTPSALGHPLPSAAKERSARKKRETNKQAEADDQLIIDAGQKQFGATVCGSCGMIYSADSLEDNFQHTQFHQRFLDSIKFVGWKKERVVAEFWDGKIILVLPDDPKYAVKKAEDVRRLADNELGFQQVSLSCPSQAKTYLYVNSDRMVVGCLIAEHIRQGFRVLEQPEQTKDMTRGDFMEHHRAWCCSTTPEKAICGVSRIWVFSLARRKGIATRMLDTVRNSFMYGGHLTKEEIAFSDPTPDGKLFATKYCEKPAFMVYNFIG</sequence>
<feature type="region of interest" description="Disordered" evidence="11">
    <location>
        <begin position="1"/>
        <end position="67"/>
    </location>
</feature>
<evidence type="ECO:0000256" key="2">
    <source>
        <dbReference type="ARBA" id="ARBA00005816"/>
    </source>
</evidence>
<dbReference type="PANTHER" id="PTHR45884:SF3">
    <property type="entry name" value="N-ACETYLTRANSFERASE ESCO2"/>
    <property type="match status" value="1"/>
</dbReference>
<keyword evidence="15" id="KW-1185">Reference proteome</keyword>
<comment type="catalytic activity">
    <reaction evidence="10">
        <text>L-lysyl-[protein] + acetyl-CoA = N(6)-acetyl-L-lysyl-[protein] + CoA + H(+)</text>
        <dbReference type="Rhea" id="RHEA:45948"/>
        <dbReference type="Rhea" id="RHEA-COMP:9752"/>
        <dbReference type="Rhea" id="RHEA-COMP:10731"/>
        <dbReference type="ChEBI" id="CHEBI:15378"/>
        <dbReference type="ChEBI" id="CHEBI:29969"/>
        <dbReference type="ChEBI" id="CHEBI:57287"/>
        <dbReference type="ChEBI" id="CHEBI:57288"/>
        <dbReference type="ChEBI" id="CHEBI:61930"/>
    </reaction>
</comment>
<accession>A0AAN8QAA5</accession>
<dbReference type="EMBL" id="JAGTTL010000031">
    <property type="protein sequence ID" value="KAK6297409.1"/>
    <property type="molecule type" value="Genomic_DNA"/>
</dbReference>
<dbReference type="InterPro" id="IPR028005">
    <property type="entry name" value="AcTrfase_ESCO_Znf_dom"/>
</dbReference>
<protein>
    <recommendedName>
        <fullName evidence="16">N-acetyltransferase ESCO2</fullName>
    </recommendedName>
</protein>
<feature type="region of interest" description="Disordered" evidence="11">
    <location>
        <begin position="107"/>
        <end position="133"/>
    </location>
</feature>
<dbReference type="GO" id="GO:0005634">
    <property type="term" value="C:nucleus"/>
    <property type="evidence" value="ECO:0007669"/>
    <property type="project" value="UniProtKB-SubCell"/>
</dbReference>
<organism evidence="14 15">
    <name type="scientific">Coregonus suidteri</name>
    <dbReference type="NCBI Taxonomy" id="861788"/>
    <lineage>
        <taxon>Eukaryota</taxon>
        <taxon>Metazoa</taxon>
        <taxon>Chordata</taxon>
        <taxon>Craniata</taxon>
        <taxon>Vertebrata</taxon>
        <taxon>Euteleostomi</taxon>
        <taxon>Actinopterygii</taxon>
        <taxon>Neopterygii</taxon>
        <taxon>Teleostei</taxon>
        <taxon>Protacanthopterygii</taxon>
        <taxon>Salmoniformes</taxon>
        <taxon>Salmonidae</taxon>
        <taxon>Coregoninae</taxon>
        <taxon>Coregonus</taxon>
    </lineage>
</organism>
<evidence type="ECO:0000256" key="9">
    <source>
        <dbReference type="ARBA" id="ARBA00023315"/>
    </source>
</evidence>
<feature type="domain" description="N-acetyltransferase ESCO zinc-finger" evidence="12">
    <location>
        <begin position="413"/>
        <end position="452"/>
    </location>
</feature>
<dbReference type="GO" id="GO:0008270">
    <property type="term" value="F:zinc ion binding"/>
    <property type="evidence" value="ECO:0007669"/>
    <property type="project" value="UniProtKB-KW"/>
</dbReference>
<feature type="region of interest" description="Disordered" evidence="11">
    <location>
        <begin position="146"/>
        <end position="170"/>
    </location>
</feature>
<evidence type="ECO:0000256" key="11">
    <source>
        <dbReference type="SAM" id="MobiDB-lite"/>
    </source>
</evidence>
<comment type="caution">
    <text evidence="14">The sequence shown here is derived from an EMBL/GenBank/DDBJ whole genome shotgun (WGS) entry which is preliminary data.</text>
</comment>
<dbReference type="PANTHER" id="PTHR45884">
    <property type="entry name" value="N-ACETYLTRANSFERASE ECO"/>
    <property type="match status" value="1"/>
</dbReference>
<comment type="subcellular location">
    <subcellularLocation>
        <location evidence="1">Nucleus</location>
    </subcellularLocation>
</comment>
<keyword evidence="9" id="KW-0012">Acyltransferase</keyword>
<dbReference type="Proteomes" id="UP001356427">
    <property type="component" value="Unassembled WGS sequence"/>
</dbReference>
<dbReference type="Pfam" id="PF13880">
    <property type="entry name" value="Acetyltransf_13"/>
    <property type="match status" value="1"/>
</dbReference>
<dbReference type="GO" id="GO:0061733">
    <property type="term" value="F:protein-lysine-acetyltransferase activity"/>
    <property type="evidence" value="ECO:0007669"/>
    <property type="project" value="TreeGrafter"/>
</dbReference>
<evidence type="ECO:0000256" key="4">
    <source>
        <dbReference type="ARBA" id="ARBA00022723"/>
    </source>
</evidence>
<dbReference type="InterPro" id="IPR028009">
    <property type="entry name" value="ESCO_Acetyltransf_dom"/>
</dbReference>
<reference evidence="14 15" key="1">
    <citation type="submission" date="2021-04" db="EMBL/GenBank/DDBJ databases">
        <authorList>
            <person name="De Guttry C."/>
            <person name="Zahm M."/>
            <person name="Klopp C."/>
            <person name="Cabau C."/>
            <person name="Louis A."/>
            <person name="Berthelot C."/>
            <person name="Parey E."/>
            <person name="Roest Crollius H."/>
            <person name="Montfort J."/>
            <person name="Robinson-Rechavi M."/>
            <person name="Bucao C."/>
            <person name="Bouchez O."/>
            <person name="Gislard M."/>
            <person name="Lluch J."/>
            <person name="Milhes M."/>
            <person name="Lampietro C."/>
            <person name="Lopez Roques C."/>
            <person name="Donnadieu C."/>
            <person name="Braasch I."/>
            <person name="Desvignes T."/>
            <person name="Postlethwait J."/>
            <person name="Bobe J."/>
            <person name="Wedekind C."/>
            <person name="Guiguen Y."/>
        </authorList>
    </citation>
    <scope>NUCLEOTIDE SEQUENCE [LARGE SCALE GENOMIC DNA]</scope>
    <source>
        <strain evidence="14">Cs_M1</strain>
        <tissue evidence="14">Blood</tissue>
    </source>
</reference>
<keyword evidence="5" id="KW-0863">Zinc-finger</keyword>
<evidence type="ECO:0000256" key="1">
    <source>
        <dbReference type="ARBA" id="ARBA00004123"/>
    </source>
</evidence>
<evidence type="ECO:0000313" key="14">
    <source>
        <dbReference type="EMBL" id="KAK6297409.1"/>
    </source>
</evidence>
<evidence type="ECO:0000256" key="7">
    <source>
        <dbReference type="ARBA" id="ARBA00023242"/>
    </source>
</evidence>
<evidence type="ECO:0000313" key="15">
    <source>
        <dbReference type="Proteomes" id="UP001356427"/>
    </source>
</evidence>
<dbReference type="AlphaFoldDB" id="A0AAN8QAA5"/>
<keyword evidence="8" id="KW-0131">Cell cycle</keyword>
<keyword evidence="4" id="KW-0479">Metal-binding</keyword>
<feature type="compositionally biased region" description="Polar residues" evidence="11">
    <location>
        <begin position="149"/>
        <end position="170"/>
    </location>
</feature>
<evidence type="ECO:0000256" key="3">
    <source>
        <dbReference type="ARBA" id="ARBA00022679"/>
    </source>
</evidence>
<evidence type="ECO:0008006" key="16">
    <source>
        <dbReference type="Google" id="ProtNLM"/>
    </source>
</evidence>
<feature type="domain" description="N-acetyltransferase ESCO acetyl-transferase" evidence="13">
    <location>
        <begin position="571"/>
        <end position="639"/>
    </location>
</feature>
<comment type="similarity">
    <text evidence="2">Belongs to the acetyltransferase family. ECO subfamily.</text>
</comment>
<evidence type="ECO:0000256" key="8">
    <source>
        <dbReference type="ARBA" id="ARBA00023306"/>
    </source>
</evidence>
<gene>
    <name evidence="14" type="ORF">J4Q44_G00319920</name>
</gene>
<dbReference type="GO" id="GO:0000785">
    <property type="term" value="C:chromatin"/>
    <property type="evidence" value="ECO:0007669"/>
    <property type="project" value="TreeGrafter"/>
</dbReference>
<feature type="compositionally biased region" description="Basic residues" evidence="11">
    <location>
        <begin position="1"/>
        <end position="11"/>
    </location>
</feature>
<evidence type="ECO:0000256" key="6">
    <source>
        <dbReference type="ARBA" id="ARBA00022833"/>
    </source>
</evidence>
<proteinExistence type="inferred from homology"/>
<dbReference type="GO" id="GO:0007064">
    <property type="term" value="P:mitotic sister chromatid cohesion"/>
    <property type="evidence" value="ECO:0007669"/>
    <property type="project" value="TreeGrafter"/>
</dbReference>
<name>A0AAN8QAA5_9TELE</name>
<evidence type="ECO:0000259" key="13">
    <source>
        <dbReference type="Pfam" id="PF13880"/>
    </source>
</evidence>
<keyword evidence="6" id="KW-0862">Zinc</keyword>
<evidence type="ECO:0000256" key="5">
    <source>
        <dbReference type="ARBA" id="ARBA00022771"/>
    </source>
</evidence>
<keyword evidence="7" id="KW-0539">Nucleus</keyword>
<evidence type="ECO:0000256" key="10">
    <source>
        <dbReference type="ARBA" id="ARBA00047902"/>
    </source>
</evidence>
<feature type="region of interest" description="Disordered" evidence="11">
    <location>
        <begin position="367"/>
        <end position="409"/>
    </location>
</feature>
<keyword evidence="3" id="KW-0808">Transferase</keyword>
<dbReference type="Pfam" id="PF13878">
    <property type="entry name" value="zf-C2H2_3"/>
    <property type="match status" value="1"/>
</dbReference>
<evidence type="ECO:0000259" key="12">
    <source>
        <dbReference type="Pfam" id="PF13878"/>
    </source>
</evidence>